<keyword evidence="1" id="KW-0472">Membrane</keyword>
<evidence type="ECO:0000313" key="2">
    <source>
        <dbReference type="EMBL" id="WOO40678.1"/>
    </source>
</evidence>
<dbReference type="Proteomes" id="UP001304300">
    <property type="component" value="Chromosome"/>
</dbReference>
<protein>
    <submittedName>
        <fullName evidence="2">Uncharacterized protein</fullName>
    </submittedName>
</protein>
<sequence>MEPYILTFVAMADNDNSGNNDLPKPKGKDKMILGAIIVGLIILGILVLIGIGL</sequence>
<reference evidence="2 3" key="1">
    <citation type="submission" date="2023-10" db="EMBL/GenBank/DDBJ databases">
        <title>Rubellicoccus peritrichatus gen. nov., sp. nov., isolated from an algae of coral reef tank.</title>
        <authorList>
            <person name="Luo J."/>
        </authorList>
    </citation>
    <scope>NUCLEOTIDE SEQUENCE [LARGE SCALE GENOMIC DNA]</scope>
    <source>
        <strain evidence="2 3">CR14</strain>
    </source>
</reference>
<name>A0AAQ3LBZ1_9BACT</name>
<proteinExistence type="predicted"/>
<dbReference type="RefSeq" id="WP_317832810.1">
    <property type="nucleotide sequence ID" value="NZ_CP136920.1"/>
</dbReference>
<gene>
    <name evidence="2" type="ORF">RZN69_18815</name>
</gene>
<dbReference type="AlphaFoldDB" id="A0AAQ3LBZ1"/>
<organism evidence="2 3">
    <name type="scientific">Rubellicoccus peritrichatus</name>
    <dbReference type="NCBI Taxonomy" id="3080537"/>
    <lineage>
        <taxon>Bacteria</taxon>
        <taxon>Pseudomonadati</taxon>
        <taxon>Verrucomicrobiota</taxon>
        <taxon>Opitutia</taxon>
        <taxon>Puniceicoccales</taxon>
        <taxon>Cerasicoccaceae</taxon>
        <taxon>Rubellicoccus</taxon>
    </lineage>
</organism>
<dbReference type="KEGG" id="puo:RZN69_18815"/>
<evidence type="ECO:0000313" key="3">
    <source>
        <dbReference type="Proteomes" id="UP001304300"/>
    </source>
</evidence>
<accession>A0AAQ3LBZ1</accession>
<keyword evidence="3" id="KW-1185">Reference proteome</keyword>
<keyword evidence="1" id="KW-1133">Transmembrane helix</keyword>
<evidence type="ECO:0000256" key="1">
    <source>
        <dbReference type="SAM" id="Phobius"/>
    </source>
</evidence>
<keyword evidence="1" id="KW-0812">Transmembrane</keyword>
<dbReference type="EMBL" id="CP136920">
    <property type="protein sequence ID" value="WOO40678.1"/>
    <property type="molecule type" value="Genomic_DNA"/>
</dbReference>
<feature type="transmembrane region" description="Helical" evidence="1">
    <location>
        <begin position="31"/>
        <end position="51"/>
    </location>
</feature>